<evidence type="ECO:0000256" key="6">
    <source>
        <dbReference type="ARBA" id="ARBA00023136"/>
    </source>
</evidence>
<comment type="subcellular location">
    <subcellularLocation>
        <location evidence="1">Membrane</location>
        <topology evidence="1">Multi-pass membrane protein</topology>
    </subcellularLocation>
</comment>
<proteinExistence type="inferred from homology"/>
<evidence type="ECO:0000313" key="8">
    <source>
        <dbReference type="EMBL" id="RKP14997.1"/>
    </source>
</evidence>
<dbReference type="GO" id="GO:0016020">
    <property type="term" value="C:membrane"/>
    <property type="evidence" value="ECO:0007669"/>
    <property type="project" value="UniProtKB-SubCell"/>
</dbReference>
<feature type="transmembrane region" description="Helical" evidence="7">
    <location>
        <begin position="385"/>
        <end position="406"/>
    </location>
</feature>
<evidence type="ECO:0000256" key="1">
    <source>
        <dbReference type="ARBA" id="ARBA00004141"/>
    </source>
</evidence>
<dbReference type="InterPro" id="IPR004240">
    <property type="entry name" value="EMP70"/>
</dbReference>
<feature type="chain" id="PRO_5021038859" description="Transmembrane 9 superfamily member" evidence="7">
    <location>
        <begin position="22"/>
        <end position="551"/>
    </location>
</feature>
<feature type="signal peptide" evidence="7">
    <location>
        <begin position="1"/>
        <end position="21"/>
    </location>
</feature>
<feature type="transmembrane region" description="Helical" evidence="7">
    <location>
        <begin position="356"/>
        <end position="379"/>
    </location>
</feature>
<dbReference type="EMBL" id="KZ987768">
    <property type="protein sequence ID" value="RKP14997.1"/>
    <property type="molecule type" value="Genomic_DNA"/>
</dbReference>
<evidence type="ECO:0000313" key="9">
    <source>
        <dbReference type="Proteomes" id="UP000267251"/>
    </source>
</evidence>
<evidence type="ECO:0000256" key="5">
    <source>
        <dbReference type="ARBA" id="ARBA00022989"/>
    </source>
</evidence>
<dbReference type="Pfam" id="PF02990">
    <property type="entry name" value="EMP70"/>
    <property type="match status" value="1"/>
</dbReference>
<organism evidence="8 9">
    <name type="scientific">Piptocephalis cylindrospora</name>
    <dbReference type="NCBI Taxonomy" id="1907219"/>
    <lineage>
        <taxon>Eukaryota</taxon>
        <taxon>Fungi</taxon>
        <taxon>Fungi incertae sedis</taxon>
        <taxon>Zoopagomycota</taxon>
        <taxon>Zoopagomycotina</taxon>
        <taxon>Zoopagomycetes</taxon>
        <taxon>Zoopagales</taxon>
        <taxon>Piptocephalidaceae</taxon>
        <taxon>Piptocephalis</taxon>
    </lineage>
</organism>
<reference evidence="9" key="1">
    <citation type="journal article" date="2018" name="Nat. Microbiol.">
        <title>Leveraging single-cell genomics to expand the fungal tree of life.</title>
        <authorList>
            <person name="Ahrendt S.R."/>
            <person name="Quandt C.A."/>
            <person name="Ciobanu D."/>
            <person name="Clum A."/>
            <person name="Salamov A."/>
            <person name="Andreopoulos B."/>
            <person name="Cheng J.F."/>
            <person name="Woyke T."/>
            <person name="Pelin A."/>
            <person name="Henrissat B."/>
            <person name="Reynolds N.K."/>
            <person name="Benny G.L."/>
            <person name="Smith M.E."/>
            <person name="James T.Y."/>
            <person name="Grigoriev I.V."/>
        </authorList>
    </citation>
    <scope>NUCLEOTIDE SEQUENCE [LARGE SCALE GENOMIC DNA]</scope>
</reference>
<evidence type="ECO:0000256" key="4">
    <source>
        <dbReference type="ARBA" id="ARBA00022729"/>
    </source>
</evidence>
<dbReference type="AlphaFoldDB" id="A0A4P9Y7A0"/>
<dbReference type="PANTHER" id="PTHR10766:SF41">
    <property type="entry name" value="TRANSMEMBRANE 9 SUPERFAMILY MEMBER 3"/>
    <property type="match status" value="1"/>
</dbReference>
<protein>
    <recommendedName>
        <fullName evidence="7">Transmembrane 9 superfamily member</fullName>
    </recommendedName>
</protein>
<dbReference type="GO" id="GO:0072657">
    <property type="term" value="P:protein localization to membrane"/>
    <property type="evidence" value="ECO:0007669"/>
    <property type="project" value="TreeGrafter"/>
</dbReference>
<feature type="transmembrane region" description="Helical" evidence="7">
    <location>
        <begin position="411"/>
        <end position="431"/>
    </location>
</feature>
<evidence type="ECO:0000256" key="3">
    <source>
        <dbReference type="ARBA" id="ARBA00022692"/>
    </source>
</evidence>
<keyword evidence="6 7" id="KW-0472">Membrane</keyword>
<name>A0A4P9Y7A0_9FUNG</name>
<evidence type="ECO:0000256" key="7">
    <source>
        <dbReference type="RuleBase" id="RU363079"/>
    </source>
</evidence>
<accession>A0A4P9Y7A0</accession>
<feature type="transmembrane region" description="Helical" evidence="7">
    <location>
        <begin position="443"/>
        <end position="469"/>
    </location>
</feature>
<feature type="transmembrane region" description="Helical" evidence="7">
    <location>
        <begin position="226"/>
        <end position="248"/>
    </location>
</feature>
<evidence type="ECO:0000256" key="2">
    <source>
        <dbReference type="ARBA" id="ARBA00005227"/>
    </source>
</evidence>
<comment type="similarity">
    <text evidence="2 7">Belongs to the nonaspanin (TM9SF) (TC 9.A.2) family.</text>
</comment>
<feature type="transmembrane region" description="Helical" evidence="7">
    <location>
        <begin position="304"/>
        <end position="321"/>
    </location>
</feature>
<gene>
    <name evidence="8" type="ORF">BJ684DRAFT_22408</name>
</gene>
<sequence length="551" mass="61750">MRWLQLSSLIVSFLLLARTGADDVSHRYEIGELVPVWASTVGPYGNRQETYSYSTLPLCPSLFPLKRKPETLGEALQGMELMNLGMELAFRQDQKDVSLCAPYLVDKEDISLIRYAVSNDYWYEVFIDDLPTWSFIGTMNPNKSSEEGLTAPYLYTHRELEVAYNEDRIIGVDITPSSSITLDVASLRRNPVQLTYSVTWISTTTAFADRFDRYLDADFFEHKVHWYSIANAFLMALALTTAVGILLAKALRKDFARYDREEDLGELGRDTMEERGWKQVHGDVFRAPKHRIYLAGLLGTGRQLLVTVLSLILLTILGGLYEDRASILSSGIFLYTAFSPVGGYREGGKNWVRNVMITAGLWPGLCAAVILPVNVLAMLQGSARAIPLTTMLICALLWIPGAPWYLDHLPLFVACGALPFAAGFLELYYVLSSFWAYKVYYVYGFALLVGAVEVVMVGCVGISAVYAVLGAEDWRWQWVALGSGASAGGWAWIYTVWFFWHRTNISGLFQALWYFGYSALACTAFALILGGMSHLAGTLFVWRIYRSVKID</sequence>
<dbReference type="PANTHER" id="PTHR10766">
    <property type="entry name" value="TRANSMEMBRANE 9 SUPERFAMILY PROTEIN"/>
    <property type="match status" value="1"/>
</dbReference>
<keyword evidence="5 7" id="KW-1133">Transmembrane helix</keyword>
<keyword evidence="3 7" id="KW-0812">Transmembrane</keyword>
<dbReference type="Proteomes" id="UP000267251">
    <property type="component" value="Unassembled WGS sequence"/>
</dbReference>
<dbReference type="OrthoDB" id="1666796at2759"/>
<keyword evidence="9" id="KW-1185">Reference proteome</keyword>
<keyword evidence="4 7" id="KW-0732">Signal</keyword>
<feature type="transmembrane region" description="Helical" evidence="7">
    <location>
        <begin position="512"/>
        <end position="542"/>
    </location>
</feature>
<feature type="transmembrane region" description="Helical" evidence="7">
    <location>
        <begin position="478"/>
        <end position="500"/>
    </location>
</feature>